<feature type="region of interest" description="Disordered" evidence="1">
    <location>
        <begin position="153"/>
        <end position="180"/>
    </location>
</feature>
<evidence type="ECO:0000256" key="1">
    <source>
        <dbReference type="SAM" id="MobiDB-lite"/>
    </source>
</evidence>
<evidence type="ECO:0008006" key="4">
    <source>
        <dbReference type="Google" id="ProtNLM"/>
    </source>
</evidence>
<reference evidence="2" key="1">
    <citation type="submission" date="2020-04" db="EMBL/GenBank/DDBJ databases">
        <title>Analysis of mating type loci in Filobasidium floriforme.</title>
        <authorList>
            <person name="Nowrousian M."/>
        </authorList>
    </citation>
    <scope>NUCLEOTIDE SEQUENCE</scope>
    <source>
        <strain evidence="2">CBS 6242</strain>
    </source>
</reference>
<gene>
    <name evidence="2" type="ORF">FFLO_02395</name>
</gene>
<feature type="compositionally biased region" description="Acidic residues" evidence="1">
    <location>
        <begin position="260"/>
        <end position="269"/>
    </location>
</feature>
<proteinExistence type="predicted"/>
<feature type="region of interest" description="Disordered" evidence="1">
    <location>
        <begin position="371"/>
        <end position="514"/>
    </location>
</feature>
<feature type="compositionally biased region" description="Polar residues" evidence="1">
    <location>
        <begin position="465"/>
        <end position="474"/>
    </location>
</feature>
<feature type="compositionally biased region" description="Acidic residues" evidence="1">
    <location>
        <begin position="660"/>
        <end position="674"/>
    </location>
</feature>
<sequence length="779" mass="86294">MAKELSDWIAPWVDNHYTRHGADLGREYQDGKRIQIIRFETWRDRNNPQDKKQIIALGTDKVHCVRLVFDSDATDRYCEQRGPGKPMTADLRSIYRLKNYRLSLPLLKSTRRSPFLEIYVKDWEWWCGATSEIQFCEDPIDMKIPLEMDEPARNHRDWKESRDRDHSEDRATGAGMTGGEIDVYEQFRQGGMGKTTEAVRKDARAALAILWQAHRGVPQAETVQVAPALVNDASTNVNTNPRARNGHDRNQDQDQIDPGMDIDDDDEDSPPNKNSYEAPPFQIPPNPSLSHPDPTPTPSPPSSSPDPIVEVLRAGGSTPMELYELLVKRQLEGKNVDWAFRPARSLGGEAGLTKILDGITVFGLNLDEELDDSDEEAETERPVVATPTKEVAGSSRAGRMMKMRPALSDEDDEDADGDGDEGDDGVETEVISEESSDDDQDQNQTQDPDGVGIQDEVEGEDETTIIATPATSTLSKREKSPTYEWSLSPPDSKKVTKETELAPEGEIRQAGPLPETTTVAVAEEVDSMLMIPPNKSPERVPIEQELPDHAETQIAASLKLPINLATERRSTTPAQNDLPDPPRAPALTLPKRRPNVKRIRLDTPSSDEGEPLPSVLGKRKASLSSTPPAEGSERESKRLQKIKKLKLLEEQMKKIQASIDVDDEEEGVEEDPVDVEGPSQVPEEPDTRQTEVTTEDLPTSGLGTLAVKEAVPLPLTSDSANKPDIHYNSPPGNANVPSAVPELPQRPLLNQPVRHEGLTVGEVIAIGKEFRAFLQQARR</sequence>
<name>A0A8K0JPR6_9TREE</name>
<feature type="compositionally biased region" description="Pro residues" evidence="1">
    <location>
        <begin position="281"/>
        <end position="304"/>
    </location>
</feature>
<protein>
    <recommendedName>
        <fullName evidence="4">Telomere replication protein EST3</fullName>
    </recommendedName>
</protein>
<feature type="compositionally biased region" description="Basic and acidic residues" evidence="1">
    <location>
        <begin position="491"/>
        <end position="500"/>
    </location>
</feature>
<feature type="region of interest" description="Disordered" evidence="1">
    <location>
        <begin position="559"/>
        <end position="638"/>
    </location>
</feature>
<feature type="region of interest" description="Disordered" evidence="1">
    <location>
        <begin position="656"/>
        <end position="743"/>
    </location>
</feature>
<feature type="compositionally biased region" description="Polar residues" evidence="1">
    <location>
        <begin position="232"/>
        <end position="242"/>
    </location>
</feature>
<comment type="caution">
    <text evidence="2">The sequence shown here is derived from an EMBL/GenBank/DDBJ whole genome shotgun (WGS) entry which is preliminary data.</text>
</comment>
<dbReference type="Proteomes" id="UP000812966">
    <property type="component" value="Unassembled WGS sequence"/>
</dbReference>
<evidence type="ECO:0000313" key="3">
    <source>
        <dbReference type="Proteomes" id="UP000812966"/>
    </source>
</evidence>
<feature type="compositionally biased region" description="Acidic residues" evidence="1">
    <location>
        <begin position="408"/>
        <end position="441"/>
    </location>
</feature>
<dbReference type="AlphaFoldDB" id="A0A8K0JPR6"/>
<feature type="compositionally biased region" description="Basic and acidic residues" evidence="1">
    <location>
        <begin position="153"/>
        <end position="171"/>
    </location>
</feature>
<dbReference type="EMBL" id="JABELV010000037">
    <property type="protein sequence ID" value="KAG7562210.1"/>
    <property type="molecule type" value="Genomic_DNA"/>
</dbReference>
<organism evidence="2 3">
    <name type="scientific">Filobasidium floriforme</name>
    <dbReference type="NCBI Taxonomy" id="5210"/>
    <lineage>
        <taxon>Eukaryota</taxon>
        <taxon>Fungi</taxon>
        <taxon>Dikarya</taxon>
        <taxon>Basidiomycota</taxon>
        <taxon>Agaricomycotina</taxon>
        <taxon>Tremellomycetes</taxon>
        <taxon>Filobasidiales</taxon>
        <taxon>Filobasidiaceae</taxon>
        <taxon>Filobasidium</taxon>
    </lineage>
</organism>
<accession>A0A8K0JPR6</accession>
<evidence type="ECO:0000313" key="2">
    <source>
        <dbReference type="EMBL" id="KAG7562210.1"/>
    </source>
</evidence>
<feature type="region of interest" description="Disordered" evidence="1">
    <location>
        <begin position="231"/>
        <end position="308"/>
    </location>
</feature>
<keyword evidence="3" id="KW-1185">Reference proteome</keyword>